<dbReference type="InParanoid" id="A7S7Z2"/>
<evidence type="ECO:0000313" key="2">
    <source>
        <dbReference type="Proteomes" id="UP000001593"/>
    </source>
</evidence>
<reference evidence="1 2" key="1">
    <citation type="journal article" date="2007" name="Science">
        <title>Sea anemone genome reveals ancestral eumetazoan gene repertoire and genomic organization.</title>
        <authorList>
            <person name="Putnam N.H."/>
            <person name="Srivastava M."/>
            <person name="Hellsten U."/>
            <person name="Dirks B."/>
            <person name="Chapman J."/>
            <person name="Salamov A."/>
            <person name="Terry A."/>
            <person name="Shapiro H."/>
            <person name="Lindquist E."/>
            <person name="Kapitonov V.V."/>
            <person name="Jurka J."/>
            <person name="Genikhovich G."/>
            <person name="Grigoriev I.V."/>
            <person name="Lucas S.M."/>
            <person name="Steele R.E."/>
            <person name="Finnerty J.R."/>
            <person name="Technau U."/>
            <person name="Martindale M.Q."/>
            <person name="Rokhsar D.S."/>
        </authorList>
    </citation>
    <scope>NUCLEOTIDE SEQUENCE [LARGE SCALE GENOMIC DNA]</scope>
    <source>
        <strain evidence="2">CH2 X CH6</strain>
    </source>
</reference>
<accession>A7S7Z2</accession>
<proteinExistence type="predicted"/>
<evidence type="ECO:0000313" key="1">
    <source>
        <dbReference type="EMBL" id="EDO40159.1"/>
    </source>
</evidence>
<sequence length="293" mass="33583">MGRCFCCFLLGFPKDEKILIPEDNSLLLRQPSTSSLVKLFSLYDVEASITNSQHGGRKNKVEQSTEIKIIWANNPDTNAVFTKLGAVDIVLRYDKLLNQWKLLKDTEQEFKSLMGMEQNKELVKCLDSIPPEMRVGFSHGSSDSEYEFHLDIDPMVSMEKLNVPLMVRLKRSLHLFSLISSQMNTIRKLGCPIVKDLGRLAELFRNQDEPFIEIKGVRHSVDLLNRQQVEQAYLIIKDIVSLTGERSHALMDYILRQGDKVDMKVINHDPDNPKVIIFSKKLGSSKRKRSSFQ</sequence>
<name>A7S7Z2_NEMVE</name>
<gene>
    <name evidence="1" type="ORF">NEMVEDRAFT_v1g243470</name>
</gene>
<dbReference type="HOGENOM" id="CLU_950930_0_0_1"/>
<protein>
    <submittedName>
        <fullName evidence="1">Uncharacterized protein</fullName>
    </submittedName>
</protein>
<dbReference type="EMBL" id="DS469595">
    <property type="protein sequence ID" value="EDO40159.1"/>
    <property type="molecule type" value="Genomic_DNA"/>
</dbReference>
<dbReference type="AlphaFoldDB" id="A7S7Z2"/>
<dbReference type="OMA" id="ISVIWAN"/>
<keyword evidence="2" id="KW-1185">Reference proteome</keyword>
<dbReference type="Proteomes" id="UP000001593">
    <property type="component" value="Unassembled WGS sequence"/>
</dbReference>
<organism evidence="1 2">
    <name type="scientific">Nematostella vectensis</name>
    <name type="common">Starlet sea anemone</name>
    <dbReference type="NCBI Taxonomy" id="45351"/>
    <lineage>
        <taxon>Eukaryota</taxon>
        <taxon>Metazoa</taxon>
        <taxon>Cnidaria</taxon>
        <taxon>Anthozoa</taxon>
        <taxon>Hexacorallia</taxon>
        <taxon>Actiniaria</taxon>
        <taxon>Edwardsiidae</taxon>
        <taxon>Nematostella</taxon>
    </lineage>
</organism>